<reference evidence="1 2" key="1">
    <citation type="journal article" date="2018" name="BMC Genomics">
        <title>Genomic comparison of Trypanosoma conorhini and Trypanosoma rangeli to Trypanosoma cruzi strains of high and low virulence.</title>
        <authorList>
            <person name="Bradwell K.R."/>
            <person name="Koparde V.N."/>
            <person name="Matveyev A.V."/>
            <person name="Serrano M.G."/>
            <person name="Alves J.M."/>
            <person name="Parikh H."/>
            <person name="Huang B."/>
            <person name="Lee V."/>
            <person name="Espinosa-Alvarez O."/>
            <person name="Ortiz P.A."/>
            <person name="Costa-Martins A.G."/>
            <person name="Teixeira M.M."/>
            <person name="Buck G.A."/>
        </authorList>
    </citation>
    <scope>NUCLEOTIDE SEQUENCE [LARGE SCALE GENOMIC DNA]</scope>
    <source>
        <strain evidence="1 2">025E</strain>
    </source>
</reference>
<dbReference type="Proteomes" id="UP000284403">
    <property type="component" value="Unassembled WGS sequence"/>
</dbReference>
<protein>
    <submittedName>
        <fullName evidence="1">Uncharacterized protein</fullName>
    </submittedName>
</protein>
<gene>
    <name evidence="1" type="ORF">Tco025E_00062</name>
</gene>
<keyword evidence="2" id="KW-1185">Reference proteome</keyword>
<evidence type="ECO:0000313" key="1">
    <source>
        <dbReference type="EMBL" id="RNF27678.1"/>
    </source>
</evidence>
<dbReference type="GeneID" id="40313673"/>
<comment type="caution">
    <text evidence="1">The sequence shown here is derived from an EMBL/GenBank/DDBJ whole genome shotgun (WGS) entry which is preliminary data.</text>
</comment>
<sequence length="176" mass="19160">MLHTVELTMYENAYGAAADTPHGSGQPRYNSCSACTTSHAHGRGNPQVHPRSRSPSLHFAAHESFAPAPPSRAAFPQLFSAAPPPPVPPRPSRPWPHRNLGSTPGIGAAPCMPRAGVLTDAARGQCERRLLRTWDSPPQPSFRLPVTRHSGLPDYRPHSDYSTIPLTQQTCYCCHQ</sequence>
<accession>A0A422QCI2</accession>
<dbReference type="RefSeq" id="XP_029232884.1">
    <property type="nucleotide sequence ID" value="XM_029367011.1"/>
</dbReference>
<evidence type="ECO:0000313" key="2">
    <source>
        <dbReference type="Proteomes" id="UP000284403"/>
    </source>
</evidence>
<dbReference type="EMBL" id="MKKU01000001">
    <property type="protein sequence ID" value="RNF27678.1"/>
    <property type="molecule type" value="Genomic_DNA"/>
</dbReference>
<organism evidence="1 2">
    <name type="scientific">Trypanosoma conorhini</name>
    <dbReference type="NCBI Taxonomy" id="83891"/>
    <lineage>
        <taxon>Eukaryota</taxon>
        <taxon>Discoba</taxon>
        <taxon>Euglenozoa</taxon>
        <taxon>Kinetoplastea</taxon>
        <taxon>Metakinetoplastina</taxon>
        <taxon>Trypanosomatida</taxon>
        <taxon>Trypanosomatidae</taxon>
        <taxon>Trypanosoma</taxon>
    </lineage>
</organism>
<proteinExistence type="predicted"/>
<name>A0A422QCI2_9TRYP</name>
<dbReference type="AlphaFoldDB" id="A0A422QCI2"/>